<sequence>MGNALEKLGSDARRLQAPLYERWVETYATLSEFRQDESRAFSGHLDANIDLILRTLEDEQLEFQAKAGAHRDGGALFLQVSLSQGWLLATYELLRTTCDHIHCVHPKEDKDLAIVSCLGCRVRTVKKHFSLVRISLAKFEPEGFQKRDSPPSHIKIEDHESETQVAQIYPGHGRYHPELVFENNSGSIGWKLFDKKSGLGRTISRRWLSDLFLSLTSD</sequence>
<evidence type="ECO:0000313" key="2">
    <source>
        <dbReference type="Proteomes" id="UP000245708"/>
    </source>
</evidence>
<protein>
    <submittedName>
        <fullName evidence="1">Uncharacterized protein</fullName>
    </submittedName>
</protein>
<comment type="caution">
    <text evidence="1">The sequence shown here is derived from an EMBL/GenBank/DDBJ whole genome shotgun (WGS) entry which is preliminary data.</text>
</comment>
<evidence type="ECO:0000313" key="1">
    <source>
        <dbReference type="EMBL" id="PWK57997.1"/>
    </source>
</evidence>
<name>A0A316GSJ0_9RHOB</name>
<accession>A0A316GSJ0</accession>
<dbReference type="Proteomes" id="UP000245708">
    <property type="component" value="Unassembled WGS sequence"/>
</dbReference>
<keyword evidence="2" id="KW-1185">Reference proteome</keyword>
<gene>
    <name evidence="1" type="ORF">C7455_11147</name>
</gene>
<dbReference type="EMBL" id="QGGW01000011">
    <property type="protein sequence ID" value="PWK57997.1"/>
    <property type="molecule type" value="Genomic_DNA"/>
</dbReference>
<proteinExistence type="predicted"/>
<dbReference type="AlphaFoldDB" id="A0A316GSJ0"/>
<organism evidence="1 2">
    <name type="scientific">Roseicyclus mahoneyensis</name>
    <dbReference type="NCBI Taxonomy" id="164332"/>
    <lineage>
        <taxon>Bacteria</taxon>
        <taxon>Pseudomonadati</taxon>
        <taxon>Pseudomonadota</taxon>
        <taxon>Alphaproteobacteria</taxon>
        <taxon>Rhodobacterales</taxon>
        <taxon>Roseobacteraceae</taxon>
        <taxon>Roseicyclus</taxon>
    </lineage>
</organism>
<reference evidence="1 2" key="1">
    <citation type="submission" date="2018-05" db="EMBL/GenBank/DDBJ databases">
        <title>Genomic Encyclopedia of Type Strains, Phase IV (KMG-IV): sequencing the most valuable type-strain genomes for metagenomic binning, comparative biology and taxonomic classification.</title>
        <authorList>
            <person name="Goeker M."/>
        </authorList>
    </citation>
    <scope>NUCLEOTIDE SEQUENCE [LARGE SCALE GENOMIC DNA]</scope>
    <source>
        <strain evidence="1 2">DSM 16097</strain>
    </source>
</reference>